<keyword evidence="6" id="KW-1185">Reference proteome</keyword>
<feature type="domain" description="Amidohydrolase-related" evidence="4">
    <location>
        <begin position="3"/>
        <end position="53"/>
    </location>
</feature>
<comment type="cofactor">
    <cofactor evidence="1">
        <name>Zn(2+)</name>
        <dbReference type="ChEBI" id="CHEBI:29105"/>
    </cofactor>
</comment>
<dbReference type="InterPro" id="IPR011059">
    <property type="entry name" value="Metal-dep_hydrolase_composite"/>
</dbReference>
<organism evidence="5 6">
    <name type="scientific">Vitis vinifera</name>
    <name type="common">Grape</name>
    <dbReference type="NCBI Taxonomy" id="29760"/>
    <lineage>
        <taxon>Eukaryota</taxon>
        <taxon>Viridiplantae</taxon>
        <taxon>Streptophyta</taxon>
        <taxon>Embryophyta</taxon>
        <taxon>Tracheophyta</taxon>
        <taxon>Spermatophyta</taxon>
        <taxon>Magnoliopsida</taxon>
        <taxon>eudicotyledons</taxon>
        <taxon>Gunneridae</taxon>
        <taxon>Pentapetalae</taxon>
        <taxon>rosids</taxon>
        <taxon>Vitales</taxon>
        <taxon>Vitaceae</taxon>
        <taxon>Viteae</taxon>
        <taxon>Vitis</taxon>
    </lineage>
</organism>
<dbReference type="Pfam" id="PF01979">
    <property type="entry name" value="Amidohydro_1"/>
    <property type="match status" value="1"/>
</dbReference>
<protein>
    <recommendedName>
        <fullName evidence="3">dihydropyrimidinase</fullName>
        <ecNumber evidence="3">3.5.2.2</ecNumber>
    </recommendedName>
</protein>
<reference evidence="5 6" key="1">
    <citation type="journal article" date="2023" name="Hortic Res">
        <title>The complete reference genome for grapevine (Vitis vinifera L.) genetics and breeding.</title>
        <authorList>
            <person name="Shi X."/>
            <person name="Cao S."/>
            <person name="Wang X."/>
            <person name="Huang S."/>
            <person name="Wang Y."/>
            <person name="Liu Z."/>
            <person name="Liu W."/>
            <person name="Leng X."/>
            <person name="Peng Y."/>
            <person name="Wang N."/>
            <person name="Wang Y."/>
            <person name="Ma Z."/>
            <person name="Xu X."/>
            <person name="Zhang F."/>
            <person name="Xue H."/>
            <person name="Zhong H."/>
            <person name="Wang Y."/>
            <person name="Zhang K."/>
            <person name="Velt A."/>
            <person name="Avia K."/>
            <person name="Holtgrawe D."/>
            <person name="Grimplet J."/>
            <person name="Matus J.T."/>
            <person name="Ware D."/>
            <person name="Wu X."/>
            <person name="Wang H."/>
            <person name="Liu C."/>
            <person name="Fang Y."/>
            <person name="Rustenholz C."/>
            <person name="Cheng Z."/>
            <person name="Xiao H."/>
            <person name="Zhou Y."/>
        </authorList>
    </citation>
    <scope>NUCLEOTIDE SEQUENCE [LARGE SCALE GENOMIC DNA]</scope>
    <source>
        <strain evidence="6">cv. Pinot noir / PN40024</strain>
        <tissue evidence="5">Leaf</tissue>
    </source>
</reference>
<evidence type="ECO:0000313" key="6">
    <source>
        <dbReference type="Proteomes" id="UP001227230"/>
    </source>
</evidence>
<dbReference type="SUPFAM" id="SSF51338">
    <property type="entry name" value="Composite domain of metallo-dependent hydrolases"/>
    <property type="match status" value="1"/>
</dbReference>
<dbReference type="Proteomes" id="UP001227230">
    <property type="component" value="Chromosome 15"/>
</dbReference>
<dbReference type="PANTHER" id="PTHR11647">
    <property type="entry name" value="HYDRANTOINASE/DIHYDROPYRIMIDINASE FAMILY MEMBER"/>
    <property type="match status" value="1"/>
</dbReference>
<name>A0ABY9DAZ8_VITVI</name>
<dbReference type="PANTHER" id="PTHR11647:SF1">
    <property type="entry name" value="COLLAPSIN RESPONSE MEDIATOR PROTEIN"/>
    <property type="match status" value="1"/>
</dbReference>
<dbReference type="EC" id="3.5.2.2" evidence="3"/>
<dbReference type="EMBL" id="CP126662">
    <property type="protein sequence ID" value="WKA04823.1"/>
    <property type="molecule type" value="Genomic_DNA"/>
</dbReference>
<dbReference type="Gene3D" id="3.20.20.140">
    <property type="entry name" value="Metal-dependent hydrolases"/>
    <property type="match status" value="1"/>
</dbReference>
<evidence type="ECO:0000259" key="4">
    <source>
        <dbReference type="Pfam" id="PF01979"/>
    </source>
</evidence>
<dbReference type="InterPro" id="IPR006680">
    <property type="entry name" value="Amidohydro-rel"/>
</dbReference>
<comment type="catalytic activity">
    <reaction evidence="2">
        <text>5,6-dihydrouracil + H2O = 3-(carbamoylamino)propanoate + H(+)</text>
        <dbReference type="Rhea" id="RHEA:16121"/>
        <dbReference type="ChEBI" id="CHEBI:11892"/>
        <dbReference type="ChEBI" id="CHEBI:15377"/>
        <dbReference type="ChEBI" id="CHEBI:15378"/>
        <dbReference type="ChEBI" id="CHEBI:15901"/>
        <dbReference type="EC" id="3.5.2.2"/>
    </reaction>
</comment>
<evidence type="ECO:0000256" key="1">
    <source>
        <dbReference type="ARBA" id="ARBA00001947"/>
    </source>
</evidence>
<evidence type="ECO:0000313" key="5">
    <source>
        <dbReference type="EMBL" id="WKA04823.1"/>
    </source>
</evidence>
<evidence type="ECO:0000256" key="2">
    <source>
        <dbReference type="ARBA" id="ARBA00036696"/>
    </source>
</evidence>
<sequence>MVESGQISVTDYVRITSTECARIFNMYPRKGAILAGSDADIIILNPNWMNLHRQK</sequence>
<evidence type="ECO:0000256" key="3">
    <source>
        <dbReference type="ARBA" id="ARBA00039113"/>
    </source>
</evidence>
<accession>A0ABY9DAZ8</accession>
<dbReference type="InterPro" id="IPR050378">
    <property type="entry name" value="Metallo-dep_Hydrolases_sf"/>
</dbReference>
<gene>
    <name evidence="5" type="ORF">VitviT2T_022825</name>
</gene>
<proteinExistence type="predicted"/>